<proteinExistence type="predicted"/>
<name>A0A7T2YUX5_9BURK</name>
<accession>A0A7T2YUX5</accession>
<evidence type="ECO:0000313" key="2">
    <source>
        <dbReference type="EMBL" id="QPS82422.1"/>
    </source>
</evidence>
<dbReference type="KEGG" id="dla:I6G47_04910"/>
<evidence type="ECO:0000313" key="3">
    <source>
        <dbReference type="Proteomes" id="UP000595064"/>
    </source>
</evidence>
<reference evidence="2 3" key="1">
    <citation type="submission" date="2020-12" db="EMBL/GenBank/DDBJ databases">
        <title>FDA dAtabase for Regulatory Grade micrObial Sequences (FDA-ARGOS): Supporting development and validation of Infectious Disease Dx tests.</title>
        <authorList>
            <person name="Sproer C."/>
            <person name="Gronow S."/>
            <person name="Severitt S."/>
            <person name="Schroder I."/>
            <person name="Tallon L."/>
            <person name="Sadzewicz L."/>
            <person name="Zhao X."/>
            <person name="Boylan J."/>
            <person name="Ott S."/>
            <person name="Bowen H."/>
            <person name="Vavikolanu K."/>
            <person name="Mehta A."/>
            <person name="Aluvathingal J."/>
            <person name="Nadendla S."/>
            <person name="Lowell S."/>
            <person name="Myers T."/>
            <person name="Yan Y."/>
            <person name="Sichtig H."/>
        </authorList>
    </citation>
    <scope>NUCLEOTIDE SEQUENCE [LARGE SCALE GENOMIC DNA]</scope>
    <source>
        <strain evidence="2 3">FDAARGOS_890</strain>
    </source>
</reference>
<feature type="region of interest" description="Disordered" evidence="1">
    <location>
        <begin position="1"/>
        <end position="22"/>
    </location>
</feature>
<feature type="compositionally biased region" description="Polar residues" evidence="1">
    <location>
        <begin position="12"/>
        <end position="22"/>
    </location>
</feature>
<dbReference type="AlphaFoldDB" id="A0A7T2YUX5"/>
<dbReference type="EMBL" id="CP065748">
    <property type="protein sequence ID" value="QPS82422.1"/>
    <property type="molecule type" value="Genomic_DNA"/>
</dbReference>
<dbReference type="RefSeq" id="WP_016453366.1">
    <property type="nucleotide sequence ID" value="NZ_CP065748.1"/>
</dbReference>
<protein>
    <submittedName>
        <fullName evidence="2">Uncharacterized protein</fullName>
    </submittedName>
</protein>
<keyword evidence="3" id="KW-1185">Reference proteome</keyword>
<sequence length="159" mass="16920">MTALQRPAQAQAIPTASGLQPAQVLQPQQDDGSITIECLGQQWQAVASTHLPRLVSGQHVLVAMPSPEEGQHDLAPLIVAAWPAAQAPACPPWEFDRASGALSLRVASLELQAVQSVLIHCADTRLQFTRDGQVQIRGQTITAAAVETHRLEGGSIELN</sequence>
<evidence type="ECO:0000256" key="1">
    <source>
        <dbReference type="SAM" id="MobiDB-lite"/>
    </source>
</evidence>
<dbReference type="Proteomes" id="UP000595064">
    <property type="component" value="Chromosome"/>
</dbReference>
<gene>
    <name evidence="2" type="ORF">I6G47_04910</name>
</gene>
<organism evidence="2 3">
    <name type="scientific">Delftia lacustris</name>
    <dbReference type="NCBI Taxonomy" id="558537"/>
    <lineage>
        <taxon>Bacteria</taxon>
        <taxon>Pseudomonadati</taxon>
        <taxon>Pseudomonadota</taxon>
        <taxon>Betaproteobacteria</taxon>
        <taxon>Burkholderiales</taxon>
        <taxon>Comamonadaceae</taxon>
        <taxon>Delftia</taxon>
    </lineage>
</organism>